<feature type="compositionally biased region" description="Basic and acidic residues" evidence="1">
    <location>
        <begin position="829"/>
        <end position="855"/>
    </location>
</feature>
<feature type="compositionally biased region" description="Basic and acidic residues" evidence="1">
    <location>
        <begin position="731"/>
        <end position="752"/>
    </location>
</feature>
<evidence type="ECO:0000313" key="3">
    <source>
        <dbReference type="Proteomes" id="UP001374579"/>
    </source>
</evidence>
<dbReference type="Proteomes" id="UP001374579">
    <property type="component" value="Unassembled WGS sequence"/>
</dbReference>
<dbReference type="AlphaFoldDB" id="A0AAN9GCX5"/>
<feature type="compositionally biased region" description="Basic and acidic residues" evidence="1">
    <location>
        <begin position="704"/>
        <end position="720"/>
    </location>
</feature>
<feature type="compositionally biased region" description="Basic and acidic residues" evidence="1">
    <location>
        <begin position="785"/>
        <end position="800"/>
    </location>
</feature>
<feature type="region of interest" description="Disordered" evidence="1">
    <location>
        <begin position="50"/>
        <end position="73"/>
    </location>
</feature>
<feature type="compositionally biased region" description="Basic and acidic residues" evidence="1">
    <location>
        <begin position="811"/>
        <end position="822"/>
    </location>
</feature>
<protein>
    <submittedName>
        <fullName evidence="2">Uncharacterized protein</fullName>
    </submittedName>
</protein>
<feature type="compositionally biased region" description="Basic and acidic residues" evidence="1">
    <location>
        <begin position="631"/>
        <end position="651"/>
    </location>
</feature>
<feature type="compositionally biased region" description="Basic and acidic residues" evidence="1">
    <location>
        <begin position="766"/>
        <end position="776"/>
    </location>
</feature>
<organism evidence="2 3">
    <name type="scientific">Littorina saxatilis</name>
    <dbReference type="NCBI Taxonomy" id="31220"/>
    <lineage>
        <taxon>Eukaryota</taxon>
        <taxon>Metazoa</taxon>
        <taxon>Spiralia</taxon>
        <taxon>Lophotrochozoa</taxon>
        <taxon>Mollusca</taxon>
        <taxon>Gastropoda</taxon>
        <taxon>Caenogastropoda</taxon>
        <taxon>Littorinimorpha</taxon>
        <taxon>Littorinoidea</taxon>
        <taxon>Littorinidae</taxon>
        <taxon>Littorina</taxon>
    </lineage>
</organism>
<feature type="region of interest" description="Disordered" evidence="1">
    <location>
        <begin position="541"/>
        <end position="576"/>
    </location>
</feature>
<dbReference type="InterPro" id="IPR027417">
    <property type="entry name" value="P-loop_NTPase"/>
</dbReference>
<evidence type="ECO:0000313" key="2">
    <source>
        <dbReference type="EMBL" id="KAK7103711.1"/>
    </source>
</evidence>
<keyword evidence="3" id="KW-1185">Reference proteome</keyword>
<proteinExistence type="predicted"/>
<sequence length="929" mass="102627">MPDLFSRESCVAMVVALPYLTSQRLQQALNDHKHEGIVFLCKDDLHEPKSQVTAENNTKATATSSETAQQQRPSPLYRWWMDNFNGGDDHCDRPPAMPLQDIKTIVGRVLGLLSVVAISTKTRPRVEVRTRAQAISQVADCFSRIVLTPAQAAILASKRHTHVCLAGCVGSGKTLLLQLKGRQWLREGRRVVILNIRTTARGRAAGHVLEDAIANDVAAARRGSVLRYNTTVAELDIAKLKAELRDDRESTEDVCFLLDELSPRHTAGIIPKLRHTFLHNPIWFVSLAVARVPAGFHLYRLTQCLRCPPSIQLLLKELDLNPFHKNAYSTRSVAQGLPCDGPPVFFIYHKDHKNDVRPDNCVKCAEELVEFMKAELRLVIHARSSAEEPEEQAFSTATAKKRCSTVCSQSTDKSKSKYVEAKPLSFRDILILMSLPNAYFKHVGGGHWETKIEDVLEFIISAGLSLFLFSLSEQGVPCSPVIDSTSAEIARPVENKVIITDVLAVPSLERKVVIFLPGGEVPIDSQVDSCKLRKLLDACQESDPSDKGFISKTVSPQSCQQSSKPPSSKTEGHQNQTQQSLEALVAFFKPSCNSKEPPSPDEVKRHILRIFGNTLVRYMESISKGLSPSESDVHAKDKTPLASGGKEEVKGKQLRMGMDLRGDSPSLQAAFYQFAKPQRRNTQFAKPQRRNTKNPVSSHTAQSHHKDSDRSLFLVPDRKTLIAAEEDDVRDAERERESKENNQEGVRKKEGLTKGGESMNDNKVGSGEKIEAKQDGQGEVGPGAENKEEDERKGGIEEGVKNANDYAEGGDMTKDNKEKSEIPGDSSGEESKEIGAGDDENKCGDQKEDERKEGVPGKCDTAEAGAEMGRSVKEEAHRTAASSEQTEDDLRQSELRRIRQAVSSLSMDDQDSLFMAASRCLSQLVVIIP</sequence>
<reference evidence="2 3" key="1">
    <citation type="submission" date="2024-02" db="EMBL/GenBank/DDBJ databases">
        <title>Chromosome-scale genome assembly of the rough periwinkle Littorina saxatilis.</title>
        <authorList>
            <person name="De Jode A."/>
            <person name="Faria R."/>
            <person name="Formenti G."/>
            <person name="Sims Y."/>
            <person name="Smith T.P."/>
            <person name="Tracey A."/>
            <person name="Wood J.M.D."/>
            <person name="Zagrodzka Z.B."/>
            <person name="Johannesson K."/>
            <person name="Butlin R.K."/>
            <person name="Leder E.H."/>
        </authorList>
    </citation>
    <scope>NUCLEOTIDE SEQUENCE [LARGE SCALE GENOMIC DNA]</scope>
    <source>
        <strain evidence="2">Snail1</strain>
        <tissue evidence="2">Muscle</tissue>
    </source>
</reference>
<feature type="region of interest" description="Disordered" evidence="1">
    <location>
        <begin position="625"/>
        <end position="652"/>
    </location>
</feature>
<evidence type="ECO:0000256" key="1">
    <source>
        <dbReference type="SAM" id="MobiDB-lite"/>
    </source>
</evidence>
<dbReference type="SUPFAM" id="SSF52540">
    <property type="entry name" value="P-loop containing nucleoside triphosphate hydrolases"/>
    <property type="match status" value="1"/>
</dbReference>
<comment type="caution">
    <text evidence="2">The sequence shown here is derived from an EMBL/GenBank/DDBJ whole genome shotgun (WGS) entry which is preliminary data.</text>
</comment>
<feature type="region of interest" description="Disordered" evidence="1">
    <location>
        <begin position="675"/>
        <end position="892"/>
    </location>
</feature>
<dbReference type="EMBL" id="JBAMIC010000008">
    <property type="protein sequence ID" value="KAK7103711.1"/>
    <property type="molecule type" value="Genomic_DNA"/>
</dbReference>
<name>A0AAN9GCX5_9CAEN</name>
<gene>
    <name evidence="2" type="ORF">V1264_018559</name>
</gene>
<feature type="compositionally biased region" description="Low complexity" evidence="1">
    <location>
        <begin position="555"/>
        <end position="569"/>
    </location>
</feature>
<accession>A0AAN9GCX5</accession>